<dbReference type="PANTHER" id="PTHR47618">
    <property type="entry name" value="BIFUNCTIONAL OLIGORIBONUCLEASE AND PAP PHOSPHATASE NRNA"/>
    <property type="match status" value="1"/>
</dbReference>
<dbReference type="Gene3D" id="3.90.1640.10">
    <property type="entry name" value="inorganic pyrophosphatase (n-terminal core)"/>
    <property type="match status" value="2"/>
</dbReference>
<comment type="caution">
    <text evidence="3">The sequence shown here is derived from an EMBL/GenBank/DDBJ whole genome shotgun (WGS) entry which is preliminary data.</text>
</comment>
<dbReference type="GO" id="GO:0003676">
    <property type="term" value="F:nucleic acid binding"/>
    <property type="evidence" value="ECO:0007669"/>
    <property type="project" value="InterPro"/>
</dbReference>
<dbReference type="Gene3D" id="3.10.310.30">
    <property type="match status" value="1"/>
</dbReference>
<feature type="domain" description="DDH" evidence="1">
    <location>
        <begin position="18"/>
        <end position="219"/>
    </location>
</feature>
<dbReference type="Pfam" id="PF01368">
    <property type="entry name" value="DHH"/>
    <property type="match status" value="1"/>
</dbReference>
<accession>A0A554JDB4</accession>
<dbReference type="Proteomes" id="UP000316253">
    <property type="component" value="Unassembled WGS sequence"/>
</dbReference>
<reference evidence="3 4" key="1">
    <citation type="submission" date="2017-08" db="EMBL/GenBank/DDBJ databases">
        <title>Mechanisms for carbon and nitrogen cycling indicate functional differentiation within the Candidate Phyla Radiation.</title>
        <authorList>
            <person name="Danczak R.E."/>
            <person name="Johnston M.D."/>
            <person name="Kenah C."/>
            <person name="Slattery M."/>
            <person name="Wrighton K.C."/>
            <person name="Wilkins M.J."/>
        </authorList>
    </citation>
    <scope>NUCLEOTIDE SEQUENCE [LARGE SCALE GENOMIC DNA]</scope>
    <source>
        <strain evidence="3">Gr01-1014_85</strain>
    </source>
</reference>
<dbReference type="InterPro" id="IPR051319">
    <property type="entry name" value="Oligoribo/pAp-PDE_c-di-AMP_PDE"/>
</dbReference>
<evidence type="ECO:0008006" key="5">
    <source>
        <dbReference type="Google" id="ProtNLM"/>
    </source>
</evidence>
<evidence type="ECO:0000259" key="1">
    <source>
        <dbReference type="Pfam" id="PF01368"/>
    </source>
</evidence>
<evidence type="ECO:0000313" key="4">
    <source>
        <dbReference type="Proteomes" id="UP000316253"/>
    </source>
</evidence>
<dbReference type="AlphaFoldDB" id="A0A554JDB4"/>
<gene>
    <name evidence="3" type="ORF">CEO22_108</name>
</gene>
<name>A0A554JDB4_9BACT</name>
<protein>
    <recommendedName>
        <fullName evidence="5">Phosphoesterase RecJ domain-containing protein</fullName>
    </recommendedName>
</protein>
<evidence type="ECO:0000313" key="3">
    <source>
        <dbReference type="EMBL" id="TSC66376.1"/>
    </source>
</evidence>
<dbReference type="SUPFAM" id="SSF64182">
    <property type="entry name" value="DHH phosphoesterases"/>
    <property type="match status" value="1"/>
</dbReference>
<evidence type="ECO:0000259" key="2">
    <source>
        <dbReference type="Pfam" id="PF02272"/>
    </source>
</evidence>
<sequence length="388" mass="42315">MELSAKQQSIEQLKQAQKILILTHKNPDGDSLGSLLALKKVLERLGKKVTAVVSDPIPASLTFLAELDRLETELRLNREFVLHLDLTKTQVANLGYRKIEDNQKLAIIITPKSGQFRAQDVSFPEPVADFDLVIVLDTPDLARLGNIGQNFRDLFYETPVINIDHHPSNDYFGQVNWVEITATSTAEILVGLIEALASPDHSTKELIDSQVATALLTGITTDTGSFQNANTTPKALTIAAQLVAAGAEQQQIIRQIYKTKPLSTLKLWGRALSRLRTDETHRYAYTYLGQADFSELKAETNQSSGLIDDLLKTAQGYRFVALITEKNGSLHVSLRALETGINLNALATACGGGGHDLAAAFEVKSGTLKDSLESTLSQINACLVNQPG</sequence>
<dbReference type="Pfam" id="PF02272">
    <property type="entry name" value="DHHA1"/>
    <property type="match status" value="1"/>
</dbReference>
<feature type="domain" description="DHHA1" evidence="2">
    <location>
        <begin position="284"/>
        <end position="383"/>
    </location>
</feature>
<dbReference type="InterPro" id="IPR038763">
    <property type="entry name" value="DHH_sf"/>
</dbReference>
<dbReference type="InterPro" id="IPR003156">
    <property type="entry name" value="DHHA1_dom"/>
</dbReference>
<dbReference type="EMBL" id="VMFD01000008">
    <property type="protein sequence ID" value="TSC66376.1"/>
    <property type="molecule type" value="Genomic_DNA"/>
</dbReference>
<dbReference type="PANTHER" id="PTHR47618:SF1">
    <property type="entry name" value="BIFUNCTIONAL OLIGORIBONUCLEASE AND PAP PHOSPHATASE NRNA"/>
    <property type="match status" value="1"/>
</dbReference>
<organism evidence="3 4">
    <name type="scientific">Candidatus Berkelbacteria bacterium Gr01-1014_85</name>
    <dbReference type="NCBI Taxonomy" id="2017150"/>
    <lineage>
        <taxon>Bacteria</taxon>
        <taxon>Candidatus Berkelbacteria</taxon>
    </lineage>
</organism>
<dbReference type="InterPro" id="IPR001667">
    <property type="entry name" value="DDH_dom"/>
</dbReference>
<proteinExistence type="predicted"/>